<dbReference type="Proteomes" id="UP000035579">
    <property type="component" value="Chromosome"/>
</dbReference>
<dbReference type="KEGG" id="age:AA314_09446"/>
<dbReference type="EMBL" id="CP011509">
    <property type="protein sequence ID" value="AKJ07820.1"/>
    <property type="molecule type" value="Genomic_DNA"/>
</dbReference>
<name>A0AAC8QIN9_9BACT</name>
<proteinExistence type="predicted"/>
<evidence type="ECO:0000313" key="1">
    <source>
        <dbReference type="EMBL" id="AKJ07820.1"/>
    </source>
</evidence>
<protein>
    <submittedName>
        <fullName evidence="1">Uncharacterized protein</fullName>
    </submittedName>
</protein>
<organism evidence="1 2">
    <name type="scientific">Archangium gephyra</name>
    <dbReference type="NCBI Taxonomy" id="48"/>
    <lineage>
        <taxon>Bacteria</taxon>
        <taxon>Pseudomonadati</taxon>
        <taxon>Myxococcota</taxon>
        <taxon>Myxococcia</taxon>
        <taxon>Myxococcales</taxon>
        <taxon>Cystobacterineae</taxon>
        <taxon>Archangiaceae</taxon>
        <taxon>Archangium</taxon>
    </lineage>
</organism>
<reference evidence="1 2" key="1">
    <citation type="submission" date="2015-05" db="EMBL/GenBank/DDBJ databases">
        <title>Genome assembly of Archangium gephyra DSM 2261.</title>
        <authorList>
            <person name="Sharma G."/>
            <person name="Subramanian S."/>
        </authorList>
    </citation>
    <scope>NUCLEOTIDE SEQUENCE [LARGE SCALE GENOMIC DNA]</scope>
    <source>
        <strain evidence="1 2">DSM 2261</strain>
    </source>
</reference>
<accession>A0AAC8QIN9</accession>
<dbReference type="AlphaFoldDB" id="A0AAC8QIN9"/>
<gene>
    <name evidence="1" type="ORF">AA314_09446</name>
</gene>
<evidence type="ECO:0000313" key="2">
    <source>
        <dbReference type="Proteomes" id="UP000035579"/>
    </source>
</evidence>
<sequence>MLRVTGDDFDLVEVVNFQNPWPGSRDCTVLAREALLEAKVELSPESPLRVVSLPYLIALKLYAGGRKSTNDVLELLERNREHLDLAGLRDVCNRHGLGAALEPLLTELGFA</sequence>